<gene>
    <name evidence="2" type="ORF">NDU88_000214</name>
</gene>
<feature type="compositionally biased region" description="Basic and acidic residues" evidence="1">
    <location>
        <begin position="227"/>
        <end position="247"/>
    </location>
</feature>
<dbReference type="EMBL" id="JANPWB010000003">
    <property type="protein sequence ID" value="KAJ1196343.1"/>
    <property type="molecule type" value="Genomic_DNA"/>
</dbReference>
<protein>
    <submittedName>
        <fullName evidence="2">Uncharacterized protein</fullName>
    </submittedName>
</protein>
<feature type="compositionally biased region" description="Basic residues" evidence="1">
    <location>
        <begin position="262"/>
        <end position="275"/>
    </location>
</feature>
<feature type="compositionally biased region" description="Basic and acidic residues" evidence="1">
    <location>
        <begin position="15"/>
        <end position="30"/>
    </location>
</feature>
<feature type="region of interest" description="Disordered" evidence="1">
    <location>
        <begin position="14"/>
        <end position="58"/>
    </location>
</feature>
<proteinExistence type="predicted"/>
<name>A0AAV7V8C3_PLEWA</name>
<keyword evidence="3" id="KW-1185">Reference proteome</keyword>
<evidence type="ECO:0000313" key="2">
    <source>
        <dbReference type="EMBL" id="KAJ1196343.1"/>
    </source>
</evidence>
<dbReference type="Proteomes" id="UP001066276">
    <property type="component" value="Chromosome 2_1"/>
</dbReference>
<sequence>MLWRSLREALTSEVQSHRKEMPWRSLREAPHVQVQSPSLPGAEPSEGDALEESARSPSRSRCRAIGRRCSGGVCEKPLTFEVQSHRKEMLWRSLREAPHVRGAEPSEGDAPEESARSPSCPRCRAIRRRCSGGVCEKPLTSRCRAPHFQVQSHQKEMPWRSLREAPHVRRRCSGGVCEKPLTSEVQSHRKEMLWRSLREALTSKCRATRRRCSGGVCEKPLTSEVQSHQKEMLRRSLREAPHVRGAEPSEGDAPEESARSPSRPRCRAIRRRCSG</sequence>
<accession>A0AAV7V8C3</accession>
<reference evidence="2" key="1">
    <citation type="journal article" date="2022" name="bioRxiv">
        <title>Sequencing and chromosome-scale assembly of the giantPleurodeles waltlgenome.</title>
        <authorList>
            <person name="Brown T."/>
            <person name="Elewa A."/>
            <person name="Iarovenko S."/>
            <person name="Subramanian E."/>
            <person name="Araus A.J."/>
            <person name="Petzold A."/>
            <person name="Susuki M."/>
            <person name="Suzuki K.-i.T."/>
            <person name="Hayashi T."/>
            <person name="Toyoda A."/>
            <person name="Oliveira C."/>
            <person name="Osipova E."/>
            <person name="Leigh N.D."/>
            <person name="Simon A."/>
            <person name="Yun M.H."/>
        </authorList>
    </citation>
    <scope>NUCLEOTIDE SEQUENCE</scope>
    <source>
        <strain evidence="2">20211129_DDA</strain>
        <tissue evidence="2">Liver</tissue>
    </source>
</reference>
<comment type="caution">
    <text evidence="2">The sequence shown here is derived from an EMBL/GenBank/DDBJ whole genome shotgun (WGS) entry which is preliminary data.</text>
</comment>
<evidence type="ECO:0000313" key="3">
    <source>
        <dbReference type="Proteomes" id="UP001066276"/>
    </source>
</evidence>
<feature type="region of interest" description="Disordered" evidence="1">
    <location>
        <begin position="100"/>
        <end position="119"/>
    </location>
</feature>
<organism evidence="2 3">
    <name type="scientific">Pleurodeles waltl</name>
    <name type="common">Iberian ribbed newt</name>
    <dbReference type="NCBI Taxonomy" id="8319"/>
    <lineage>
        <taxon>Eukaryota</taxon>
        <taxon>Metazoa</taxon>
        <taxon>Chordata</taxon>
        <taxon>Craniata</taxon>
        <taxon>Vertebrata</taxon>
        <taxon>Euteleostomi</taxon>
        <taxon>Amphibia</taxon>
        <taxon>Batrachia</taxon>
        <taxon>Caudata</taxon>
        <taxon>Salamandroidea</taxon>
        <taxon>Salamandridae</taxon>
        <taxon>Pleurodelinae</taxon>
        <taxon>Pleurodeles</taxon>
    </lineage>
</organism>
<feature type="region of interest" description="Disordered" evidence="1">
    <location>
        <begin position="223"/>
        <end position="275"/>
    </location>
</feature>
<dbReference type="AlphaFoldDB" id="A0AAV7V8C3"/>
<evidence type="ECO:0000256" key="1">
    <source>
        <dbReference type="SAM" id="MobiDB-lite"/>
    </source>
</evidence>